<reference evidence="2" key="1">
    <citation type="journal article" date="2019" name="Int. J. Syst. Evol. Microbiol.">
        <title>The Global Catalogue of Microorganisms (GCM) 10K type strain sequencing project: providing services to taxonomists for standard genome sequencing and annotation.</title>
        <authorList>
            <consortium name="The Broad Institute Genomics Platform"/>
            <consortium name="The Broad Institute Genome Sequencing Center for Infectious Disease"/>
            <person name="Wu L."/>
            <person name="Ma J."/>
        </authorList>
    </citation>
    <scope>NUCLEOTIDE SEQUENCE [LARGE SCALE GENOMIC DNA]</scope>
    <source>
        <strain evidence="2">CGMCC 4.7382</strain>
    </source>
</reference>
<proteinExistence type="predicted"/>
<dbReference type="Pfam" id="PF13671">
    <property type="entry name" value="AAA_33"/>
    <property type="match status" value="1"/>
</dbReference>
<dbReference type="InterPro" id="IPR027417">
    <property type="entry name" value="P-loop_NTPase"/>
</dbReference>
<protein>
    <submittedName>
        <fullName evidence="1">AAA family ATPase</fullName>
    </submittedName>
</protein>
<evidence type="ECO:0000313" key="2">
    <source>
        <dbReference type="Proteomes" id="UP001596540"/>
    </source>
</evidence>
<evidence type="ECO:0000313" key="1">
    <source>
        <dbReference type="EMBL" id="MFC7330683.1"/>
    </source>
</evidence>
<organism evidence="1 2">
    <name type="scientific">Marinactinospora rubrisoli</name>
    <dbReference type="NCBI Taxonomy" id="2715399"/>
    <lineage>
        <taxon>Bacteria</taxon>
        <taxon>Bacillati</taxon>
        <taxon>Actinomycetota</taxon>
        <taxon>Actinomycetes</taxon>
        <taxon>Streptosporangiales</taxon>
        <taxon>Nocardiopsidaceae</taxon>
        <taxon>Marinactinospora</taxon>
    </lineage>
</organism>
<dbReference type="RefSeq" id="WP_379873329.1">
    <property type="nucleotide sequence ID" value="NZ_JBHTBH010000013.1"/>
</dbReference>
<gene>
    <name evidence="1" type="ORF">ACFQRF_23410</name>
</gene>
<name>A0ABW2KMT4_9ACTN</name>
<accession>A0ABW2KMT4</accession>
<sequence>MQTLPPASERTTSPSRSTDILRYPARSLLLLGGIPGAGKSTLLARLYGLTGTEEHTVLAADGVRVVDSQASRNRLTPWLRRLPYPAWRWVVHVMHYCRVIAALRSGGPVIVHDSATRRAVRLLLGGYCRLRRVEVHLLLLDVDPTAARVGQLVRGRMVTAHSFRTHERRWRRLLTAGSCGGPSAVVPGAASLLVLDRARAGRLDGIHFQSVPAPVHGPAMRVLTCPAVYSAALLAPL</sequence>
<dbReference type="Gene3D" id="3.40.50.300">
    <property type="entry name" value="P-loop containing nucleotide triphosphate hydrolases"/>
    <property type="match status" value="1"/>
</dbReference>
<keyword evidence="2" id="KW-1185">Reference proteome</keyword>
<dbReference type="SUPFAM" id="SSF52540">
    <property type="entry name" value="P-loop containing nucleoside triphosphate hydrolases"/>
    <property type="match status" value="1"/>
</dbReference>
<dbReference type="EMBL" id="JBHTBH010000013">
    <property type="protein sequence ID" value="MFC7330683.1"/>
    <property type="molecule type" value="Genomic_DNA"/>
</dbReference>
<comment type="caution">
    <text evidence="1">The sequence shown here is derived from an EMBL/GenBank/DDBJ whole genome shotgun (WGS) entry which is preliminary data.</text>
</comment>
<dbReference type="Proteomes" id="UP001596540">
    <property type="component" value="Unassembled WGS sequence"/>
</dbReference>